<dbReference type="InterPro" id="IPR023574">
    <property type="entry name" value="Ribosomal_uL4_dom_sf"/>
</dbReference>
<name>A0A1F4TP86_UNCSA</name>
<evidence type="ECO:0000313" key="8">
    <source>
        <dbReference type="Proteomes" id="UP000178951"/>
    </source>
</evidence>
<dbReference type="GO" id="GO:1990904">
    <property type="term" value="C:ribonucleoprotein complex"/>
    <property type="evidence" value="ECO:0007669"/>
    <property type="project" value="UniProtKB-KW"/>
</dbReference>
<dbReference type="GO" id="GO:0019843">
    <property type="term" value="F:rRNA binding"/>
    <property type="evidence" value="ECO:0007669"/>
    <property type="project" value="UniProtKB-UniRule"/>
</dbReference>
<dbReference type="InterPro" id="IPR002136">
    <property type="entry name" value="Ribosomal_uL4"/>
</dbReference>
<dbReference type="NCBIfam" id="TIGR03953">
    <property type="entry name" value="rplD_bact"/>
    <property type="match status" value="1"/>
</dbReference>
<dbReference type="HAMAP" id="MF_01328_B">
    <property type="entry name" value="Ribosomal_uL4_B"/>
    <property type="match status" value="1"/>
</dbReference>
<comment type="function">
    <text evidence="5">Forms part of the polypeptide exit tunnel.</text>
</comment>
<dbReference type="AlphaFoldDB" id="A0A1F4TP86"/>
<protein>
    <recommendedName>
        <fullName evidence="4 5">Large ribosomal subunit protein uL4</fullName>
    </recommendedName>
</protein>
<proteinExistence type="inferred from homology"/>
<feature type="region of interest" description="Disordered" evidence="6">
    <location>
        <begin position="35"/>
        <end position="65"/>
    </location>
</feature>
<dbReference type="InterPro" id="IPR013005">
    <property type="entry name" value="Ribosomal_uL4-like"/>
</dbReference>
<evidence type="ECO:0000256" key="3">
    <source>
        <dbReference type="ARBA" id="ARBA00023274"/>
    </source>
</evidence>
<dbReference type="GO" id="GO:0006412">
    <property type="term" value="P:translation"/>
    <property type="evidence" value="ECO:0007669"/>
    <property type="project" value="UniProtKB-UniRule"/>
</dbReference>
<dbReference type="SUPFAM" id="SSF52166">
    <property type="entry name" value="Ribosomal protein L4"/>
    <property type="match status" value="1"/>
</dbReference>
<evidence type="ECO:0000256" key="2">
    <source>
        <dbReference type="ARBA" id="ARBA00022980"/>
    </source>
</evidence>
<comment type="caution">
    <text evidence="7">The sequence shown here is derived from an EMBL/GenBank/DDBJ whole genome shotgun (WGS) entry which is preliminary data.</text>
</comment>
<organism evidence="7 8">
    <name type="scientific">candidate division WOR-1 bacterium RIFOXYB2_FULL_48_7</name>
    <dbReference type="NCBI Taxonomy" id="1802583"/>
    <lineage>
        <taxon>Bacteria</taxon>
        <taxon>Bacillati</taxon>
        <taxon>Saganbacteria</taxon>
    </lineage>
</organism>
<accession>A0A1F4TP86</accession>
<dbReference type="Gene3D" id="3.40.1370.10">
    <property type="match status" value="1"/>
</dbReference>
<evidence type="ECO:0000256" key="6">
    <source>
        <dbReference type="SAM" id="MobiDB-lite"/>
    </source>
</evidence>
<comment type="similarity">
    <text evidence="1 5">Belongs to the universal ribosomal protein uL4 family.</text>
</comment>
<keyword evidence="2 5" id="KW-0689">Ribosomal protein</keyword>
<evidence type="ECO:0000313" key="7">
    <source>
        <dbReference type="EMBL" id="OGC34447.1"/>
    </source>
</evidence>
<dbReference type="Pfam" id="PF00573">
    <property type="entry name" value="Ribosomal_L4"/>
    <property type="match status" value="1"/>
</dbReference>
<comment type="function">
    <text evidence="5">One of the primary rRNA binding proteins, this protein initially binds near the 5'-end of the 23S rRNA. It is important during the early stages of 50S assembly. It makes multiple contacts with different domains of the 23S rRNA in the assembled 50S subunit and ribosome.</text>
</comment>
<dbReference type="EMBL" id="MEUF01000042">
    <property type="protein sequence ID" value="OGC34447.1"/>
    <property type="molecule type" value="Genomic_DNA"/>
</dbReference>
<gene>
    <name evidence="5" type="primary">rplD</name>
    <name evidence="7" type="ORF">A2311_04905</name>
</gene>
<reference evidence="7 8" key="1">
    <citation type="journal article" date="2016" name="Nat. Commun.">
        <title>Thousands of microbial genomes shed light on interconnected biogeochemical processes in an aquifer system.</title>
        <authorList>
            <person name="Anantharaman K."/>
            <person name="Brown C.T."/>
            <person name="Hug L.A."/>
            <person name="Sharon I."/>
            <person name="Castelle C.J."/>
            <person name="Probst A.J."/>
            <person name="Thomas B.C."/>
            <person name="Singh A."/>
            <person name="Wilkins M.J."/>
            <person name="Karaoz U."/>
            <person name="Brodie E.L."/>
            <person name="Williams K.H."/>
            <person name="Hubbard S.S."/>
            <person name="Banfield J.F."/>
        </authorList>
    </citation>
    <scope>NUCLEOTIDE SEQUENCE [LARGE SCALE GENOMIC DNA]</scope>
</reference>
<comment type="subunit">
    <text evidence="5">Part of the 50S ribosomal subunit.</text>
</comment>
<evidence type="ECO:0000256" key="1">
    <source>
        <dbReference type="ARBA" id="ARBA00010528"/>
    </source>
</evidence>
<evidence type="ECO:0000256" key="5">
    <source>
        <dbReference type="HAMAP-Rule" id="MF_01328"/>
    </source>
</evidence>
<dbReference type="GO" id="GO:0003735">
    <property type="term" value="F:structural constituent of ribosome"/>
    <property type="evidence" value="ECO:0007669"/>
    <property type="project" value="InterPro"/>
</dbReference>
<keyword evidence="5" id="KW-0694">RNA-binding</keyword>
<dbReference type="Proteomes" id="UP000178951">
    <property type="component" value="Unassembled WGS sequence"/>
</dbReference>
<keyword evidence="5" id="KW-0699">rRNA-binding</keyword>
<evidence type="ECO:0000256" key="4">
    <source>
        <dbReference type="ARBA" id="ARBA00035244"/>
    </source>
</evidence>
<dbReference type="PANTHER" id="PTHR10746">
    <property type="entry name" value="50S RIBOSOMAL PROTEIN L4"/>
    <property type="match status" value="1"/>
</dbReference>
<dbReference type="PANTHER" id="PTHR10746:SF6">
    <property type="entry name" value="LARGE RIBOSOMAL SUBUNIT PROTEIN UL4M"/>
    <property type="match status" value="1"/>
</dbReference>
<sequence length="192" mass="21606">MSELKNVIFNEKQNLPVVHEAIRWYLASARRGTHSAKTRTEVSGGGHKPWKQKGTGRARSGSNRSPLWRKGGVIFPPKMRSYAYNLPIKMRKLALRVALSEFNRDDKIKVVEKFALPKPKTSEGKKYFAGLGVSGKVLFILAESQPEFERGIRNLAGVEIAQAQAVNIYDLLKCEWLVVDQAAVKMLEERLA</sequence>
<dbReference type="STRING" id="1802583.A2311_04905"/>
<keyword evidence="3 5" id="KW-0687">Ribonucleoprotein</keyword>
<dbReference type="GO" id="GO:0005840">
    <property type="term" value="C:ribosome"/>
    <property type="evidence" value="ECO:0007669"/>
    <property type="project" value="UniProtKB-KW"/>
</dbReference>